<dbReference type="Proteomes" id="UP000027153">
    <property type="component" value="Unassembled WGS sequence"/>
</dbReference>
<evidence type="ECO:0000256" key="1">
    <source>
        <dbReference type="ARBA" id="ARBA00004141"/>
    </source>
</evidence>
<dbReference type="PROSITE" id="PS01271">
    <property type="entry name" value="NA_SULFATE"/>
    <property type="match status" value="1"/>
</dbReference>
<protein>
    <submittedName>
        <fullName evidence="7">Anion transporter</fullName>
    </submittedName>
</protein>
<feature type="transmembrane region" description="Helical" evidence="6">
    <location>
        <begin position="382"/>
        <end position="399"/>
    </location>
</feature>
<feature type="transmembrane region" description="Helical" evidence="6">
    <location>
        <begin position="444"/>
        <end position="464"/>
    </location>
</feature>
<organism evidence="7 8">
    <name type="scientific">Candidatus Methanoperedens nitratireducens</name>
    <dbReference type="NCBI Taxonomy" id="1392998"/>
    <lineage>
        <taxon>Archaea</taxon>
        <taxon>Methanobacteriati</taxon>
        <taxon>Methanobacteriota</taxon>
        <taxon>Stenosarchaea group</taxon>
        <taxon>Methanomicrobia</taxon>
        <taxon>Methanosarcinales</taxon>
        <taxon>ANME-2 cluster</taxon>
        <taxon>Candidatus Methanoperedentaceae</taxon>
        <taxon>Candidatus Methanoperedens</taxon>
    </lineage>
</organism>
<feature type="transmembrane region" description="Helical" evidence="6">
    <location>
        <begin position="353"/>
        <end position="376"/>
    </location>
</feature>
<comment type="subcellular location">
    <subcellularLocation>
        <location evidence="1">Membrane</location>
        <topology evidence="1">Multi-pass membrane protein</topology>
    </subcellularLocation>
</comment>
<gene>
    <name evidence="7" type="ORF">ANME2D_02232</name>
</gene>
<feature type="transmembrane region" description="Helical" evidence="6">
    <location>
        <begin position="289"/>
        <end position="307"/>
    </location>
</feature>
<evidence type="ECO:0000313" key="7">
    <source>
        <dbReference type="EMBL" id="KCZ71501.1"/>
    </source>
</evidence>
<evidence type="ECO:0000256" key="3">
    <source>
        <dbReference type="ARBA" id="ARBA00022692"/>
    </source>
</evidence>
<feature type="transmembrane region" description="Helical" evidence="6">
    <location>
        <begin position="265"/>
        <end position="282"/>
    </location>
</feature>
<keyword evidence="8" id="KW-1185">Reference proteome</keyword>
<feature type="transmembrane region" description="Helical" evidence="6">
    <location>
        <begin position="123"/>
        <end position="156"/>
    </location>
</feature>
<proteinExistence type="predicted"/>
<accession>A0A062UWY2</accession>
<feature type="transmembrane region" description="Helical" evidence="6">
    <location>
        <begin position="176"/>
        <end position="201"/>
    </location>
</feature>
<comment type="caution">
    <text evidence="7">The sequence shown here is derived from an EMBL/GenBank/DDBJ whole genome shotgun (WGS) entry which is preliminary data.</text>
</comment>
<evidence type="ECO:0000256" key="2">
    <source>
        <dbReference type="ARBA" id="ARBA00022448"/>
    </source>
</evidence>
<evidence type="ECO:0000256" key="4">
    <source>
        <dbReference type="ARBA" id="ARBA00022989"/>
    </source>
</evidence>
<dbReference type="OrthoDB" id="19068at2157"/>
<name>A0A062UWY2_9EURY</name>
<keyword evidence="5 6" id="KW-0472">Membrane</keyword>
<dbReference type="GO" id="GO:0005886">
    <property type="term" value="C:plasma membrane"/>
    <property type="evidence" value="ECO:0007669"/>
    <property type="project" value="TreeGrafter"/>
</dbReference>
<dbReference type="Pfam" id="PF00939">
    <property type="entry name" value="Na_sulph_symp"/>
    <property type="match status" value="1"/>
</dbReference>
<feature type="transmembrane region" description="Helical" evidence="6">
    <location>
        <begin position="85"/>
        <end position="102"/>
    </location>
</feature>
<dbReference type="NCBIfam" id="TIGR00785">
    <property type="entry name" value="dass"/>
    <property type="match status" value="1"/>
</dbReference>
<dbReference type="InterPro" id="IPR031312">
    <property type="entry name" value="Na/sul_symport_CS"/>
</dbReference>
<evidence type="ECO:0000313" key="8">
    <source>
        <dbReference type="Proteomes" id="UP000027153"/>
    </source>
</evidence>
<dbReference type="PANTHER" id="PTHR10283">
    <property type="entry name" value="SOLUTE CARRIER FAMILY 13 MEMBER"/>
    <property type="match status" value="1"/>
</dbReference>
<dbReference type="EMBL" id="JMIY01000005">
    <property type="protein sequence ID" value="KCZ71501.1"/>
    <property type="molecule type" value="Genomic_DNA"/>
</dbReference>
<evidence type="ECO:0000256" key="5">
    <source>
        <dbReference type="ARBA" id="ARBA00023136"/>
    </source>
</evidence>
<sequence>MRLMISRQNTGLVLGPLLFLLILFSDIEGLSWQAKAIAAGTAWIACWWLTEAIPIPATSLLPIILFPMLGVLEVGTVTAEYGNPIIFLLIGGFFIAIAMEKWRLHVRIALMIIKVIGTSPRKIIAGFMFATAFISAWISNTATAMMMVPIATAVIYHASGSGEDRNFNTAIILSVAYAASIGGVATLIGTIPNLIFAGIYRTLFEKELTFLQWAYFGAPLAFFILIICWAYLVYIAYPPRVESLGNGIENEIKKLGNFTAEEKRVLAVFLLVALLWITRALWGRYLPMIQDSSIAVFGAFLLFLIPSKKGEALLKWNDAVKLPWDVVLLLGAGLAIARGFTETGLDAWIAQMLLFLRDMSAVMIILAVVALIVFLTEITSNTATATIILPVTASLAVALGMEPAGLMIAAAMSSSLAFMLPVATPPNAIVFGTGYVTIPQMARAGLWMNLLCIAIITSFITFMLH</sequence>
<dbReference type="PANTHER" id="PTHR10283:SF82">
    <property type="entry name" value="SOLUTE CARRIER FAMILY 13 MEMBER 2"/>
    <property type="match status" value="1"/>
</dbReference>
<keyword evidence="2" id="KW-0813">Transport</keyword>
<evidence type="ECO:0000256" key="6">
    <source>
        <dbReference type="SAM" id="Phobius"/>
    </source>
</evidence>
<dbReference type="CDD" id="cd01115">
    <property type="entry name" value="SLC13_permease"/>
    <property type="match status" value="1"/>
</dbReference>
<dbReference type="AlphaFoldDB" id="A0A062UWY2"/>
<dbReference type="RefSeq" id="WP_048091483.1">
    <property type="nucleotide sequence ID" value="NZ_JMIY01000005.1"/>
</dbReference>
<reference evidence="7 8" key="1">
    <citation type="journal article" date="2013" name="Nature">
        <title>Anaerobic oxidation of methane coupled to nitrate reduction in a novel archaeal lineage.</title>
        <authorList>
            <person name="Haroon M.F."/>
            <person name="Hu S."/>
            <person name="Shi Y."/>
            <person name="Imelfort M."/>
            <person name="Keller J."/>
            <person name="Hugenholtz P."/>
            <person name="Yuan Z."/>
            <person name="Tyson G.W."/>
        </authorList>
    </citation>
    <scope>NUCLEOTIDE SEQUENCE [LARGE SCALE GENOMIC DNA]</scope>
    <source>
        <strain evidence="7 8">ANME-2d</strain>
    </source>
</reference>
<keyword evidence="4 6" id="KW-1133">Transmembrane helix</keyword>
<dbReference type="GO" id="GO:0015141">
    <property type="term" value="F:succinate transmembrane transporter activity"/>
    <property type="evidence" value="ECO:0007669"/>
    <property type="project" value="UniProtKB-ARBA"/>
</dbReference>
<keyword evidence="3 6" id="KW-0812">Transmembrane</keyword>
<feature type="transmembrane region" description="Helical" evidence="6">
    <location>
        <begin position="213"/>
        <end position="237"/>
    </location>
</feature>
<dbReference type="InterPro" id="IPR001898">
    <property type="entry name" value="SLC13A/DASS"/>
</dbReference>